<feature type="chain" id="PRO_5045616562" evidence="1">
    <location>
        <begin position="23"/>
        <end position="307"/>
    </location>
</feature>
<evidence type="ECO:0000313" key="5">
    <source>
        <dbReference type="Proteomes" id="UP001606210"/>
    </source>
</evidence>
<name>A0ABW7F898_9BURK</name>
<proteinExistence type="predicted"/>
<evidence type="ECO:0000256" key="1">
    <source>
        <dbReference type="SAM" id="SignalP"/>
    </source>
</evidence>
<dbReference type="RefSeq" id="WP_394481491.1">
    <property type="nucleotide sequence ID" value="NZ_JBIGHV010000007.1"/>
</dbReference>
<reference evidence="4 5" key="1">
    <citation type="submission" date="2024-08" db="EMBL/GenBank/DDBJ databases">
        <authorList>
            <person name="Lu H."/>
        </authorList>
    </citation>
    <scope>NUCLEOTIDE SEQUENCE [LARGE SCALE GENOMIC DNA]</scope>
    <source>
        <strain evidence="4 5">LYH14W</strain>
    </source>
</reference>
<feature type="domain" description="Choice-of-anchor A" evidence="3">
    <location>
        <begin position="34"/>
        <end position="261"/>
    </location>
</feature>
<gene>
    <name evidence="4" type="ORF">ACG00Y_18840</name>
</gene>
<sequence>MQFLPRLLSLATALLAATAVQAAPISLGLDPSLNLLAFGNMTVGSSDVEGRVAVGGNATINGYSINTKTGSSALYQGTGLVVGGDLAFTNGSIWGGAVVGGSYTPNNTGNVIGGTASGHGFDFASEKQRLGTLSSSFDGLANTGAVVDQWGTLNFDATGQMLAVFDILAVDALKNMQITGLGDGAQVLINIHGAFVDFGNHGYTGFNKGQVVFNLPEATGIALNGGINASLLAVNASVGHGWGQINGQVVVKDWNSSVQVNDAPMPFFVTSPSTTPGAQVQRLPEPASLALVGLALAAVGYSRRSKA</sequence>
<feature type="domain" description="Ice-binding protein C-terminal" evidence="2">
    <location>
        <begin position="284"/>
        <end position="304"/>
    </location>
</feature>
<protein>
    <submittedName>
        <fullName evidence="4">Choice-of-anchor A family protein</fullName>
    </submittedName>
</protein>
<evidence type="ECO:0000259" key="3">
    <source>
        <dbReference type="Pfam" id="PF20597"/>
    </source>
</evidence>
<dbReference type="Proteomes" id="UP001606210">
    <property type="component" value="Unassembled WGS sequence"/>
</dbReference>
<organism evidence="4 5">
    <name type="scientific">Pelomonas parva</name>
    <dbReference type="NCBI Taxonomy" id="3299032"/>
    <lineage>
        <taxon>Bacteria</taxon>
        <taxon>Pseudomonadati</taxon>
        <taxon>Pseudomonadota</taxon>
        <taxon>Betaproteobacteria</taxon>
        <taxon>Burkholderiales</taxon>
        <taxon>Sphaerotilaceae</taxon>
        <taxon>Roseateles</taxon>
    </lineage>
</organism>
<comment type="caution">
    <text evidence="4">The sequence shown here is derived from an EMBL/GenBank/DDBJ whole genome shotgun (WGS) entry which is preliminary data.</text>
</comment>
<dbReference type="Pfam" id="PF07589">
    <property type="entry name" value="PEP-CTERM"/>
    <property type="match status" value="1"/>
</dbReference>
<feature type="signal peptide" evidence="1">
    <location>
        <begin position="1"/>
        <end position="22"/>
    </location>
</feature>
<dbReference type="NCBIfam" id="TIGR04215">
    <property type="entry name" value="choice_anch_A"/>
    <property type="match status" value="1"/>
</dbReference>
<evidence type="ECO:0000259" key="2">
    <source>
        <dbReference type="Pfam" id="PF07589"/>
    </source>
</evidence>
<dbReference type="InterPro" id="IPR026588">
    <property type="entry name" value="Choice_anch_A"/>
</dbReference>
<dbReference type="NCBIfam" id="TIGR02595">
    <property type="entry name" value="PEP_CTERM"/>
    <property type="match status" value="1"/>
</dbReference>
<dbReference type="InterPro" id="IPR013424">
    <property type="entry name" value="Ice-binding_C"/>
</dbReference>
<keyword evidence="5" id="KW-1185">Reference proteome</keyword>
<keyword evidence="1" id="KW-0732">Signal</keyword>
<dbReference type="Pfam" id="PF20597">
    <property type="entry name" value="pAdhesive_15"/>
    <property type="match status" value="1"/>
</dbReference>
<dbReference type="EMBL" id="JBIGHV010000007">
    <property type="protein sequence ID" value="MFG6431985.1"/>
    <property type="molecule type" value="Genomic_DNA"/>
</dbReference>
<evidence type="ECO:0000313" key="4">
    <source>
        <dbReference type="EMBL" id="MFG6431985.1"/>
    </source>
</evidence>
<accession>A0ABW7F898</accession>